<keyword evidence="2" id="KW-1185">Reference proteome</keyword>
<dbReference type="RefSeq" id="WP_349084906.1">
    <property type="nucleotide sequence ID" value="NZ_JBBMEK010000083.1"/>
</dbReference>
<evidence type="ECO:0000313" key="1">
    <source>
        <dbReference type="EMBL" id="MEQ2365067.1"/>
    </source>
</evidence>
<evidence type="ECO:0008006" key="3">
    <source>
        <dbReference type="Google" id="ProtNLM"/>
    </source>
</evidence>
<name>A0ABV1B6H0_9FIRM</name>
<dbReference type="Proteomes" id="UP001469749">
    <property type="component" value="Unassembled WGS sequence"/>
</dbReference>
<sequence>MNGLRGIIMATSSILKNFIISDNEQAEIFANAIEVSYQESLQMKKDEEMVMYEELKNPDEIRDFMEEWKLLHE</sequence>
<proteinExistence type="predicted"/>
<organism evidence="1 2">
    <name type="scientific">Coprococcus intestinihominis</name>
    <dbReference type="NCBI Taxonomy" id="3133154"/>
    <lineage>
        <taxon>Bacteria</taxon>
        <taxon>Bacillati</taxon>
        <taxon>Bacillota</taxon>
        <taxon>Clostridia</taxon>
        <taxon>Lachnospirales</taxon>
        <taxon>Lachnospiraceae</taxon>
        <taxon>Coprococcus</taxon>
    </lineage>
</organism>
<dbReference type="EMBL" id="JBBMEK010000083">
    <property type="protein sequence ID" value="MEQ2365067.1"/>
    <property type="molecule type" value="Genomic_DNA"/>
</dbReference>
<evidence type="ECO:0000313" key="2">
    <source>
        <dbReference type="Proteomes" id="UP001469749"/>
    </source>
</evidence>
<accession>A0ABV1B6H0</accession>
<reference evidence="1 2" key="1">
    <citation type="submission" date="2024-03" db="EMBL/GenBank/DDBJ databases">
        <title>Human intestinal bacterial collection.</title>
        <authorList>
            <person name="Pauvert C."/>
            <person name="Hitch T.C.A."/>
            <person name="Clavel T."/>
        </authorList>
    </citation>
    <scope>NUCLEOTIDE SEQUENCE [LARGE SCALE GENOMIC DNA]</scope>
    <source>
        <strain evidence="1 2">CLA-AA-H190</strain>
    </source>
</reference>
<comment type="caution">
    <text evidence="1">The sequence shown here is derived from an EMBL/GenBank/DDBJ whole genome shotgun (WGS) entry which is preliminary data.</text>
</comment>
<gene>
    <name evidence="1" type="ORF">WMO25_08150</name>
</gene>
<protein>
    <recommendedName>
        <fullName evidence="3">Toxin-antitoxin system, antitoxin component, ribbon-helix-helix domain protein</fullName>
    </recommendedName>
</protein>